<evidence type="ECO:0000256" key="4">
    <source>
        <dbReference type="PROSITE-ProRule" id="PRU00409"/>
    </source>
</evidence>
<evidence type="ECO:0000256" key="3">
    <source>
        <dbReference type="ARBA" id="ARBA00022840"/>
    </source>
</evidence>
<dbReference type="GO" id="GO:0016874">
    <property type="term" value="F:ligase activity"/>
    <property type="evidence" value="ECO:0007669"/>
    <property type="project" value="UniProtKB-KW"/>
</dbReference>
<dbReference type="PANTHER" id="PTHR43334">
    <property type="entry name" value="ACETATE--COA LIGASE [ADP-FORMING]"/>
    <property type="match status" value="1"/>
</dbReference>
<dbReference type="InterPro" id="IPR051538">
    <property type="entry name" value="Acyl-CoA_Synth/Transferase"/>
</dbReference>
<dbReference type="SUPFAM" id="SSF56059">
    <property type="entry name" value="Glutathione synthetase ATP-binding domain-like"/>
    <property type="match status" value="1"/>
</dbReference>
<evidence type="ECO:0000256" key="1">
    <source>
        <dbReference type="ARBA" id="ARBA00022598"/>
    </source>
</evidence>
<keyword evidence="1" id="KW-0436">Ligase</keyword>
<organism evidence="6">
    <name type="scientific">Fervidicoccus fontis</name>
    <dbReference type="NCBI Taxonomy" id="683846"/>
    <lineage>
        <taxon>Archaea</taxon>
        <taxon>Thermoproteota</taxon>
        <taxon>Thermoprotei</taxon>
        <taxon>Fervidicoccales</taxon>
        <taxon>Fervidicoccaceae</taxon>
        <taxon>Fervidicoccus</taxon>
    </lineage>
</organism>
<dbReference type="GO" id="GO:0005524">
    <property type="term" value="F:ATP binding"/>
    <property type="evidence" value="ECO:0007669"/>
    <property type="project" value="UniProtKB-UniRule"/>
</dbReference>
<sequence>MSAKAIEVINKAISENRRKLLEHESMALLEAYGIPLAPYVFIRDESEAHKADNIGYPVVAKVVSPDIVHKSDVGGVILGLNNWREVEQAVKTIKLNVKEKAGNARITGFLLQKMLPRGGVEVIVGGIRDPVFDAVIMFGLGGVFVEVFKDVSFRVTPVSVNEAKEMIREIKSFTILQGYRGASPVNIDSLAEIIVKASQLMSELREVSEMDINPVIAYPDGAYAVDARFLLNFKH</sequence>
<dbReference type="Gene3D" id="3.30.470.20">
    <property type="entry name" value="ATP-grasp fold, B domain"/>
    <property type="match status" value="1"/>
</dbReference>
<evidence type="ECO:0000256" key="2">
    <source>
        <dbReference type="ARBA" id="ARBA00022741"/>
    </source>
</evidence>
<dbReference type="PROSITE" id="PS50975">
    <property type="entry name" value="ATP_GRASP"/>
    <property type="match status" value="1"/>
</dbReference>
<evidence type="ECO:0000259" key="5">
    <source>
        <dbReference type="PROSITE" id="PS50975"/>
    </source>
</evidence>
<dbReference type="EMBL" id="DSDY01000059">
    <property type="protein sequence ID" value="HDS10361.1"/>
    <property type="molecule type" value="Genomic_DNA"/>
</dbReference>
<dbReference type="Gene3D" id="3.30.1490.20">
    <property type="entry name" value="ATP-grasp fold, A domain"/>
    <property type="match status" value="1"/>
</dbReference>
<dbReference type="GO" id="GO:0046872">
    <property type="term" value="F:metal ion binding"/>
    <property type="evidence" value="ECO:0007669"/>
    <property type="project" value="InterPro"/>
</dbReference>
<dbReference type="AlphaFoldDB" id="A0A7C1E9C9"/>
<accession>A0A7C1E9C9</accession>
<dbReference type="InterPro" id="IPR011761">
    <property type="entry name" value="ATP-grasp"/>
</dbReference>
<feature type="domain" description="ATP-grasp" evidence="5">
    <location>
        <begin position="26"/>
        <end position="61"/>
    </location>
</feature>
<dbReference type="FunFam" id="3.30.1490.20:FF:000020">
    <property type="entry name" value="Protein lysine acetyltransferase"/>
    <property type="match status" value="1"/>
</dbReference>
<reference evidence="6" key="1">
    <citation type="journal article" date="2020" name="mSystems">
        <title>Genome- and Community-Level Interaction Insights into Carbon Utilization and Element Cycling Functions of Hydrothermarchaeota in Hydrothermal Sediment.</title>
        <authorList>
            <person name="Zhou Z."/>
            <person name="Liu Y."/>
            <person name="Xu W."/>
            <person name="Pan J."/>
            <person name="Luo Z.H."/>
            <person name="Li M."/>
        </authorList>
    </citation>
    <scope>NUCLEOTIDE SEQUENCE [LARGE SCALE GENOMIC DNA]</scope>
    <source>
        <strain evidence="6">SpSt-123</strain>
    </source>
</reference>
<protein>
    <submittedName>
        <fullName evidence="6">Acetyl-CoA synthetase</fullName>
    </submittedName>
</protein>
<proteinExistence type="predicted"/>
<keyword evidence="3 4" id="KW-0067">ATP-binding</keyword>
<name>A0A7C1E9C9_9CREN</name>
<dbReference type="PANTHER" id="PTHR43334:SF1">
    <property type="entry name" value="3-HYDROXYPROPIONATE--COA LIGASE [ADP-FORMING]"/>
    <property type="match status" value="1"/>
</dbReference>
<dbReference type="InterPro" id="IPR013815">
    <property type="entry name" value="ATP_grasp_subdomain_1"/>
</dbReference>
<comment type="caution">
    <text evidence="6">The sequence shown here is derived from an EMBL/GenBank/DDBJ whole genome shotgun (WGS) entry which is preliminary data.</text>
</comment>
<keyword evidence="2 4" id="KW-0547">Nucleotide-binding</keyword>
<gene>
    <name evidence="6" type="ORF">ENO04_01880</name>
</gene>
<evidence type="ECO:0000313" key="6">
    <source>
        <dbReference type="EMBL" id="HDS10361.1"/>
    </source>
</evidence>
<dbReference type="Pfam" id="PF13549">
    <property type="entry name" value="ATP-grasp_5"/>
    <property type="match status" value="1"/>
</dbReference>